<dbReference type="PANTHER" id="PTHR34042:SF1">
    <property type="entry name" value="TRANSCRIPTION REPRESSOR OFP17"/>
    <property type="match status" value="1"/>
</dbReference>
<accession>A0A9Q1KE20</accession>
<dbReference type="GO" id="GO:0045892">
    <property type="term" value="P:negative regulation of DNA-templated transcription"/>
    <property type="evidence" value="ECO:0007669"/>
    <property type="project" value="InterPro"/>
</dbReference>
<dbReference type="Proteomes" id="UP001153076">
    <property type="component" value="Unassembled WGS sequence"/>
</dbReference>
<dbReference type="EMBL" id="JAKOGI010000175">
    <property type="protein sequence ID" value="KAJ8441156.1"/>
    <property type="molecule type" value="Genomic_DNA"/>
</dbReference>
<gene>
    <name evidence="1" type="ORF">Cgig2_006985</name>
</gene>
<dbReference type="PANTHER" id="PTHR34042">
    <property type="entry name" value="TRANSCRIPTION REPRESSOR OFP17"/>
    <property type="match status" value="1"/>
</dbReference>
<dbReference type="InterPro" id="IPR044686">
    <property type="entry name" value="OFP17"/>
</dbReference>
<keyword evidence="2" id="KW-1185">Reference proteome</keyword>
<dbReference type="AlphaFoldDB" id="A0A9Q1KE20"/>
<reference evidence="1" key="1">
    <citation type="submission" date="2022-04" db="EMBL/GenBank/DDBJ databases">
        <title>Carnegiea gigantea Genome sequencing and assembly v2.</title>
        <authorList>
            <person name="Copetti D."/>
            <person name="Sanderson M.J."/>
            <person name="Burquez A."/>
            <person name="Wojciechowski M.F."/>
        </authorList>
    </citation>
    <scope>NUCLEOTIDE SEQUENCE</scope>
    <source>
        <strain evidence="1">SGP5-SGP5p</strain>
        <tissue evidence="1">Aerial part</tissue>
    </source>
</reference>
<name>A0A9Q1KE20_9CARY</name>
<evidence type="ECO:0000313" key="1">
    <source>
        <dbReference type="EMBL" id="KAJ8441156.1"/>
    </source>
</evidence>
<organism evidence="1 2">
    <name type="scientific">Carnegiea gigantea</name>
    <dbReference type="NCBI Taxonomy" id="171969"/>
    <lineage>
        <taxon>Eukaryota</taxon>
        <taxon>Viridiplantae</taxon>
        <taxon>Streptophyta</taxon>
        <taxon>Embryophyta</taxon>
        <taxon>Tracheophyta</taxon>
        <taxon>Spermatophyta</taxon>
        <taxon>Magnoliopsida</taxon>
        <taxon>eudicotyledons</taxon>
        <taxon>Gunneridae</taxon>
        <taxon>Pentapetalae</taxon>
        <taxon>Caryophyllales</taxon>
        <taxon>Cactineae</taxon>
        <taxon>Cactaceae</taxon>
        <taxon>Cactoideae</taxon>
        <taxon>Echinocereeae</taxon>
        <taxon>Carnegiea</taxon>
    </lineage>
</organism>
<sequence>MKLKSLFAFKANIIDPCSKLLSKFKNLKPSIKNHKRSSVKPHIKFTKSLGLSQCRPKNKLRYKSTFQIRSRESARLVKKSVPKVRVAELLTVLFSLRKAKDIEDEGGNPIMADATMGKGPFPSPITPLFARNSGASKKETSGDVEDVEESCRSFETYLVDMIVEEGKFYGQLCKDLFSPSEEAESQETTTSE</sequence>
<comment type="caution">
    <text evidence="1">The sequence shown here is derived from an EMBL/GenBank/DDBJ whole genome shotgun (WGS) entry which is preliminary data.</text>
</comment>
<dbReference type="OrthoDB" id="1871608at2759"/>
<proteinExistence type="predicted"/>
<evidence type="ECO:0000313" key="2">
    <source>
        <dbReference type="Proteomes" id="UP001153076"/>
    </source>
</evidence>
<protein>
    <submittedName>
        <fullName evidence="1">Uncharacterized protein</fullName>
    </submittedName>
</protein>